<dbReference type="Pfam" id="PF13899">
    <property type="entry name" value="Thioredoxin_7"/>
    <property type="match status" value="1"/>
</dbReference>
<feature type="region of interest" description="Disordered" evidence="2">
    <location>
        <begin position="52"/>
        <end position="73"/>
    </location>
</feature>
<dbReference type="SMART" id="SM00594">
    <property type="entry name" value="UAS"/>
    <property type="match status" value="1"/>
</dbReference>
<dbReference type="GO" id="GO:0043130">
    <property type="term" value="F:ubiquitin binding"/>
    <property type="evidence" value="ECO:0007669"/>
    <property type="project" value="TreeGrafter"/>
</dbReference>
<dbReference type="OMA" id="CAFPRKS"/>
<sequence length="448" mass="51146">MASTSNISINSENNAVLIDQFCSVTGADKDKAMKMLEVCNWNLEMAINMHVDSCPENPQNSTSNGTDEDNIRDPIPQSRAVLMEEDMNFHYGLRRTKRKPHAVFDGLRDFQAEAQLQGQNGQNESSMSKKRRTLEDLFRPPLDIMYRGSFESARDFGQVSNKWLLVNLQNAQEFSCQILNRDVWSNKTVKSLIKENFVFWQIYLDSSDGQRYTQFYKAFKFPHISVLDPQTGEKLVEWNEVTSTSIIELITLFLREHCAPDGSRVTVDQKRRFSVIDQSEEEQLKAALAASLKDVKPSTIVIDDDSDIETFDSDSESTNDKVSIVNLNSNENSNDVIDVVGLPESLNQESSLPAKSWKDFLGSKDDQVSDLVLRLPDGKKEQVSWPCTSKLECLLLYVEEIGYALENYELVTNYPRRNICQLDKCKSLQDVDLFPREMIFVQLKNHDS</sequence>
<dbReference type="RefSeq" id="XP_015912309.1">
    <property type="nucleotide sequence ID" value="XM_016056823.3"/>
</dbReference>
<dbReference type="CDD" id="cd14345">
    <property type="entry name" value="UBA_UBXD7"/>
    <property type="match status" value="1"/>
</dbReference>
<accession>A0A2L2Y5L8</accession>
<evidence type="ECO:0000313" key="4">
    <source>
        <dbReference type="EMBL" id="LAA02610.1"/>
    </source>
</evidence>
<dbReference type="Gene3D" id="3.40.30.10">
    <property type="entry name" value="Glutaredoxin"/>
    <property type="match status" value="1"/>
</dbReference>
<dbReference type="GeneID" id="107443071"/>
<dbReference type="InterPro" id="IPR009060">
    <property type="entry name" value="UBA-like_sf"/>
</dbReference>
<dbReference type="InterPro" id="IPR001012">
    <property type="entry name" value="UBX_dom"/>
</dbReference>
<dbReference type="SUPFAM" id="SSF46934">
    <property type="entry name" value="UBA-like"/>
    <property type="match status" value="1"/>
</dbReference>
<dbReference type="EMBL" id="IAAA01005567">
    <property type="protein sequence ID" value="LAA02610.1"/>
    <property type="molecule type" value="mRNA"/>
</dbReference>
<reference evidence="4" key="1">
    <citation type="journal article" date="2016" name="Mol. Ecol. Resour.">
        <title>Evaluation of the impact of RNA preservation methods of spiders for de novo transcriptome assembly.</title>
        <authorList>
            <person name="Kono N."/>
            <person name="Nakamura H."/>
            <person name="Ito Y."/>
            <person name="Tomita M."/>
            <person name="Arakawa K."/>
        </authorList>
    </citation>
    <scope>NUCLEOTIDE SEQUENCE</scope>
    <source>
        <tissue evidence="4">Whole body</tissue>
    </source>
</reference>
<dbReference type="Pfam" id="PF14555">
    <property type="entry name" value="UBA_4"/>
    <property type="match status" value="1"/>
</dbReference>
<name>A0A2L2Y5L8_PARTP</name>
<dbReference type="InterPro" id="IPR003903">
    <property type="entry name" value="UIM_dom"/>
</dbReference>
<evidence type="ECO:0000256" key="1">
    <source>
        <dbReference type="ARBA" id="ARBA00022553"/>
    </source>
</evidence>
<dbReference type="GO" id="GO:0005634">
    <property type="term" value="C:nucleus"/>
    <property type="evidence" value="ECO:0007669"/>
    <property type="project" value="TreeGrafter"/>
</dbReference>
<evidence type="ECO:0000259" key="3">
    <source>
        <dbReference type="PROSITE" id="PS50033"/>
    </source>
</evidence>
<dbReference type="PANTHER" id="PTHR23322">
    <property type="entry name" value="FAS-ASSOCIATED PROTEIN"/>
    <property type="match status" value="1"/>
</dbReference>
<dbReference type="GO" id="GO:0043161">
    <property type="term" value="P:proteasome-mediated ubiquitin-dependent protein catabolic process"/>
    <property type="evidence" value="ECO:0007669"/>
    <property type="project" value="TreeGrafter"/>
</dbReference>
<dbReference type="PROSITE" id="PS50330">
    <property type="entry name" value="UIM"/>
    <property type="match status" value="1"/>
</dbReference>
<dbReference type="KEGG" id="ptep:107443071"/>
<dbReference type="OrthoDB" id="270602at2759"/>
<dbReference type="InterPro" id="IPR050730">
    <property type="entry name" value="UBX_domain-protein"/>
</dbReference>
<proteinExistence type="evidence at transcript level"/>
<dbReference type="Gene3D" id="3.10.20.90">
    <property type="entry name" value="Phosphatidylinositol 3-kinase Catalytic Subunit, Chain A, domain 1"/>
    <property type="match status" value="1"/>
</dbReference>
<organism evidence="4">
    <name type="scientific">Parasteatoda tepidariorum</name>
    <name type="common">Common house spider</name>
    <name type="synonym">Achaearanea tepidariorum</name>
    <dbReference type="NCBI Taxonomy" id="114398"/>
    <lineage>
        <taxon>Eukaryota</taxon>
        <taxon>Metazoa</taxon>
        <taxon>Ecdysozoa</taxon>
        <taxon>Arthropoda</taxon>
        <taxon>Chelicerata</taxon>
        <taxon>Arachnida</taxon>
        <taxon>Araneae</taxon>
        <taxon>Araneomorphae</taxon>
        <taxon>Entelegynae</taxon>
        <taxon>Araneoidea</taxon>
        <taxon>Theridiidae</taxon>
        <taxon>Parasteatoda</taxon>
    </lineage>
</organism>
<keyword evidence="1" id="KW-0597">Phosphoprotein</keyword>
<dbReference type="PROSITE" id="PS50033">
    <property type="entry name" value="UBX"/>
    <property type="match status" value="1"/>
</dbReference>
<dbReference type="FunFam" id="3.40.30.10:FF:000079">
    <property type="entry name" value="UBX domain-containing protein 7"/>
    <property type="match status" value="1"/>
</dbReference>
<dbReference type="InterPro" id="IPR006577">
    <property type="entry name" value="UAS"/>
</dbReference>
<dbReference type="AlphaFoldDB" id="A0A2L2Y5L8"/>
<dbReference type="CDD" id="cd02958">
    <property type="entry name" value="UAS"/>
    <property type="match status" value="1"/>
</dbReference>
<dbReference type="PANTHER" id="PTHR23322:SF6">
    <property type="entry name" value="UBX DOMAIN-CONTAINING PROTEIN 7"/>
    <property type="match status" value="1"/>
</dbReference>
<dbReference type="SMART" id="SM00166">
    <property type="entry name" value="UBX"/>
    <property type="match status" value="1"/>
</dbReference>
<dbReference type="Pfam" id="PF00789">
    <property type="entry name" value="UBX"/>
    <property type="match status" value="1"/>
</dbReference>
<feature type="domain" description="UBX" evidence="3">
    <location>
        <begin position="364"/>
        <end position="441"/>
    </location>
</feature>
<dbReference type="SUPFAM" id="SSF52833">
    <property type="entry name" value="Thioredoxin-like"/>
    <property type="match status" value="1"/>
</dbReference>
<feature type="compositionally biased region" description="Polar residues" evidence="2">
    <location>
        <begin position="56"/>
        <end position="65"/>
    </location>
</feature>
<dbReference type="Gene3D" id="1.10.8.10">
    <property type="entry name" value="DNA helicase RuvA subunit, C-terminal domain"/>
    <property type="match status" value="1"/>
</dbReference>
<dbReference type="InterPro" id="IPR036249">
    <property type="entry name" value="Thioredoxin-like_sf"/>
</dbReference>
<protein>
    <submittedName>
        <fullName evidence="4">UBX domain-containing protein 7</fullName>
    </submittedName>
</protein>
<dbReference type="SUPFAM" id="SSF54236">
    <property type="entry name" value="Ubiquitin-like"/>
    <property type="match status" value="1"/>
</dbReference>
<dbReference type="InterPro" id="IPR029071">
    <property type="entry name" value="Ubiquitin-like_domsf"/>
</dbReference>
<evidence type="ECO:0000256" key="2">
    <source>
        <dbReference type="SAM" id="MobiDB-lite"/>
    </source>
</evidence>